<keyword evidence="6" id="KW-1185">Reference proteome</keyword>
<feature type="domain" description="N-acetyltransferase" evidence="4">
    <location>
        <begin position="12"/>
        <end position="171"/>
    </location>
</feature>
<organism evidence="5 6">
    <name type="scientific">Kitasatospora paranensis</name>
    <dbReference type="NCBI Taxonomy" id="258053"/>
    <lineage>
        <taxon>Bacteria</taxon>
        <taxon>Bacillati</taxon>
        <taxon>Actinomycetota</taxon>
        <taxon>Actinomycetes</taxon>
        <taxon>Kitasatosporales</taxon>
        <taxon>Streptomycetaceae</taxon>
        <taxon>Kitasatospora</taxon>
    </lineage>
</organism>
<protein>
    <submittedName>
        <fullName evidence="5">GNAT family N-acetyltransferase</fullName>
        <ecNumber evidence="5">2.3.-.-</ecNumber>
    </submittedName>
</protein>
<dbReference type="GO" id="GO:0016746">
    <property type="term" value="F:acyltransferase activity"/>
    <property type="evidence" value="ECO:0007669"/>
    <property type="project" value="UniProtKB-KW"/>
</dbReference>
<sequence>MSALTAVVAADVLMRPSAPEDADAMLRAYLRNREHLRPWDPHRDESFFTPEAQRARLADQAAALEAGRGVHWVLVREEEVVGTVTISAVVPGHVRSAVLGYWIDAATAGRGLATAAAELACRAADEELGLHRLEAGAAVANTGSQRVLAKCGFERIGVARDYLFLDGKWTDHVLFQRILNDRRP</sequence>
<dbReference type="Pfam" id="PF13302">
    <property type="entry name" value="Acetyltransf_3"/>
    <property type="match status" value="1"/>
</dbReference>
<gene>
    <name evidence="5" type="ORF">ACFQMG_03245</name>
</gene>
<evidence type="ECO:0000256" key="3">
    <source>
        <dbReference type="ARBA" id="ARBA00038502"/>
    </source>
</evidence>
<accession>A0ABW2FRC4</accession>
<dbReference type="PROSITE" id="PS51186">
    <property type="entry name" value="GNAT"/>
    <property type="match status" value="1"/>
</dbReference>
<evidence type="ECO:0000256" key="2">
    <source>
        <dbReference type="ARBA" id="ARBA00023315"/>
    </source>
</evidence>
<comment type="similarity">
    <text evidence="3">Belongs to the acetyltransferase family. RimJ subfamily.</text>
</comment>
<dbReference type="InterPro" id="IPR000182">
    <property type="entry name" value="GNAT_dom"/>
</dbReference>
<proteinExistence type="inferred from homology"/>
<dbReference type="PANTHER" id="PTHR43792">
    <property type="entry name" value="GNAT FAMILY, PUTATIVE (AFU_ORTHOLOGUE AFUA_3G00765)-RELATED-RELATED"/>
    <property type="match status" value="1"/>
</dbReference>
<dbReference type="EMBL" id="JBHTAJ010000004">
    <property type="protein sequence ID" value="MFC7178577.1"/>
    <property type="molecule type" value="Genomic_DNA"/>
</dbReference>
<evidence type="ECO:0000256" key="1">
    <source>
        <dbReference type="ARBA" id="ARBA00022679"/>
    </source>
</evidence>
<keyword evidence="2 5" id="KW-0012">Acyltransferase</keyword>
<dbReference type="SUPFAM" id="SSF55729">
    <property type="entry name" value="Acyl-CoA N-acyltransferases (Nat)"/>
    <property type="match status" value="1"/>
</dbReference>
<dbReference type="Gene3D" id="3.40.630.30">
    <property type="match status" value="1"/>
</dbReference>
<name>A0ABW2FRC4_9ACTN</name>
<evidence type="ECO:0000259" key="4">
    <source>
        <dbReference type="PROSITE" id="PS51186"/>
    </source>
</evidence>
<dbReference type="Proteomes" id="UP001596435">
    <property type="component" value="Unassembled WGS sequence"/>
</dbReference>
<dbReference type="RefSeq" id="WP_380230387.1">
    <property type="nucleotide sequence ID" value="NZ_BAABKV010000001.1"/>
</dbReference>
<dbReference type="InterPro" id="IPR016181">
    <property type="entry name" value="Acyl_CoA_acyltransferase"/>
</dbReference>
<evidence type="ECO:0000313" key="5">
    <source>
        <dbReference type="EMBL" id="MFC7178577.1"/>
    </source>
</evidence>
<comment type="caution">
    <text evidence="5">The sequence shown here is derived from an EMBL/GenBank/DDBJ whole genome shotgun (WGS) entry which is preliminary data.</text>
</comment>
<dbReference type="PANTHER" id="PTHR43792:SF8">
    <property type="entry name" value="[RIBOSOMAL PROTEIN US5]-ALANINE N-ACETYLTRANSFERASE"/>
    <property type="match status" value="1"/>
</dbReference>
<dbReference type="InterPro" id="IPR051531">
    <property type="entry name" value="N-acetyltransferase"/>
</dbReference>
<reference evidence="6" key="1">
    <citation type="journal article" date="2019" name="Int. J. Syst. Evol. Microbiol.">
        <title>The Global Catalogue of Microorganisms (GCM) 10K type strain sequencing project: providing services to taxonomists for standard genome sequencing and annotation.</title>
        <authorList>
            <consortium name="The Broad Institute Genomics Platform"/>
            <consortium name="The Broad Institute Genome Sequencing Center for Infectious Disease"/>
            <person name="Wu L."/>
            <person name="Ma J."/>
        </authorList>
    </citation>
    <scope>NUCLEOTIDE SEQUENCE [LARGE SCALE GENOMIC DNA]</scope>
    <source>
        <strain evidence="6">CGMCC 1.12859</strain>
    </source>
</reference>
<evidence type="ECO:0000313" key="6">
    <source>
        <dbReference type="Proteomes" id="UP001596435"/>
    </source>
</evidence>
<dbReference type="EC" id="2.3.-.-" evidence="5"/>
<keyword evidence="1 5" id="KW-0808">Transferase</keyword>